<dbReference type="InterPro" id="IPR013610">
    <property type="entry name" value="ArdC_N"/>
</dbReference>
<dbReference type="GO" id="GO:0003697">
    <property type="term" value="F:single-stranded DNA binding"/>
    <property type="evidence" value="ECO:0007669"/>
    <property type="project" value="InterPro"/>
</dbReference>
<sequence>MTKAIKNNTFVSPYKQITDAILADLKAGVASWARPWKVDGKGQKVAVTSGFPMNFATRKQYRGANIWLLLGAAQANGFTRNAWATFKQIAAMGGTVKKGSKAERVFFMSKIEKTPTGAEGEKINENGMAEFWVLKGYSVFNLDQCENIEIKAEELAIASNLPEDTAELVDAIALDLRHGGDQAFYSPKGDFIAMPKPEAFVSLDHYKATLFHEIGHWTGADSRLKREFGKRFGDKAYAAEELVAELSAAFLAMEYGIEAKLQHAEYIGHWIKLLENHEQAFFRAASEAQKVLDFIRERAGSATSAEAEDMREAA</sequence>
<gene>
    <name evidence="3" type="ORF">G8E10_24880</name>
</gene>
<feature type="domain" description="Polyvalent protein metallopeptidase" evidence="2">
    <location>
        <begin position="166"/>
        <end position="286"/>
    </location>
</feature>
<dbReference type="PIRSF" id="PIRSF037112">
    <property type="entry name" value="Antirestriction_ArdC"/>
    <property type="match status" value="1"/>
</dbReference>
<reference evidence="3" key="1">
    <citation type="submission" date="2020-03" db="EMBL/GenBank/DDBJ databases">
        <title>Ferranicluibacter endophyticum gen. nov., sp. nov., a new genus isolated from Rubus ulmifolius Schott. stem.</title>
        <authorList>
            <person name="Roca-Couso R."/>
            <person name="Flores-Felix J.D."/>
            <person name="Igual J.M."/>
            <person name="Rivas R."/>
        </authorList>
    </citation>
    <scope>NUCLEOTIDE SEQUENCE</scope>
    <source>
        <strain evidence="3">CRRU44</strain>
    </source>
</reference>
<dbReference type="InterPro" id="IPR017113">
    <property type="entry name" value="Antirestriction_ArdC"/>
</dbReference>
<evidence type="ECO:0000259" key="2">
    <source>
        <dbReference type="Pfam" id="PF18818"/>
    </source>
</evidence>
<evidence type="ECO:0000313" key="4">
    <source>
        <dbReference type="Proteomes" id="UP001155840"/>
    </source>
</evidence>
<protein>
    <submittedName>
        <fullName evidence="3">DUF1738 domain-containing protein</fullName>
    </submittedName>
</protein>
<evidence type="ECO:0000313" key="3">
    <source>
        <dbReference type="EMBL" id="NHT78938.1"/>
    </source>
</evidence>
<dbReference type="Proteomes" id="UP001155840">
    <property type="component" value="Unassembled WGS sequence"/>
</dbReference>
<feature type="domain" description="N-terminal" evidence="1">
    <location>
        <begin position="14"/>
        <end position="140"/>
    </location>
</feature>
<proteinExistence type="predicted"/>
<dbReference type="Pfam" id="PF08401">
    <property type="entry name" value="ArdcN"/>
    <property type="match status" value="1"/>
</dbReference>
<dbReference type="RefSeq" id="WP_167131085.1">
    <property type="nucleotide sequence ID" value="NZ_JAANCM010000023.1"/>
</dbReference>
<accession>A0AA43ZL55</accession>
<organism evidence="3 4">
    <name type="scientific">Ferranicluibacter rubi</name>
    <dbReference type="NCBI Taxonomy" id="2715133"/>
    <lineage>
        <taxon>Bacteria</taxon>
        <taxon>Pseudomonadati</taxon>
        <taxon>Pseudomonadota</taxon>
        <taxon>Alphaproteobacteria</taxon>
        <taxon>Hyphomicrobiales</taxon>
        <taxon>Rhizobiaceae</taxon>
        <taxon>Ferranicluibacter</taxon>
    </lineage>
</organism>
<dbReference type="AlphaFoldDB" id="A0AA43ZL55"/>
<dbReference type="EMBL" id="JAANCM010000023">
    <property type="protein sequence ID" value="NHT78938.1"/>
    <property type="molecule type" value="Genomic_DNA"/>
</dbReference>
<evidence type="ECO:0000259" key="1">
    <source>
        <dbReference type="Pfam" id="PF08401"/>
    </source>
</evidence>
<name>A0AA43ZL55_9HYPH</name>
<keyword evidence="4" id="KW-1185">Reference proteome</keyword>
<dbReference type="InterPro" id="IPR041459">
    <property type="entry name" value="MPTase-PolyVal"/>
</dbReference>
<dbReference type="Pfam" id="PF18818">
    <property type="entry name" value="MPTase-PolyVal"/>
    <property type="match status" value="1"/>
</dbReference>
<comment type="caution">
    <text evidence="3">The sequence shown here is derived from an EMBL/GenBank/DDBJ whole genome shotgun (WGS) entry which is preliminary data.</text>
</comment>